<reference evidence="1" key="1">
    <citation type="submission" date="2020-10" db="EMBL/GenBank/DDBJ databases">
        <authorList>
            <person name="Gilroy R."/>
        </authorList>
    </citation>
    <scope>NUCLEOTIDE SEQUENCE</scope>
    <source>
        <strain evidence="1">CHK152-2994</strain>
    </source>
</reference>
<evidence type="ECO:0000313" key="1">
    <source>
        <dbReference type="EMBL" id="HIS83492.1"/>
    </source>
</evidence>
<dbReference type="Gene3D" id="3.30.450.380">
    <property type="match status" value="1"/>
</dbReference>
<evidence type="ECO:0000313" key="2">
    <source>
        <dbReference type="Proteomes" id="UP000824139"/>
    </source>
</evidence>
<proteinExistence type="predicted"/>
<dbReference type="EMBL" id="DVJO01000171">
    <property type="protein sequence ID" value="HIS83492.1"/>
    <property type="molecule type" value="Genomic_DNA"/>
</dbReference>
<comment type="caution">
    <text evidence="1">The sequence shown here is derived from an EMBL/GenBank/DDBJ whole genome shotgun (WGS) entry which is preliminary data.</text>
</comment>
<name>A0A9D1FWL8_9BACT</name>
<reference evidence="1" key="2">
    <citation type="journal article" date="2021" name="PeerJ">
        <title>Extensive microbial diversity within the chicken gut microbiome revealed by metagenomics and culture.</title>
        <authorList>
            <person name="Gilroy R."/>
            <person name="Ravi A."/>
            <person name="Getino M."/>
            <person name="Pursley I."/>
            <person name="Horton D.L."/>
            <person name="Alikhan N.F."/>
            <person name="Baker D."/>
            <person name="Gharbi K."/>
            <person name="Hall N."/>
            <person name="Watson M."/>
            <person name="Adriaenssens E.M."/>
            <person name="Foster-Nyarko E."/>
            <person name="Jarju S."/>
            <person name="Secka A."/>
            <person name="Antonio M."/>
            <person name="Oren A."/>
            <person name="Chaudhuri R.R."/>
            <person name="La Ragione R."/>
            <person name="Hildebrand F."/>
            <person name="Pallen M.J."/>
        </authorList>
    </citation>
    <scope>NUCLEOTIDE SEQUENCE</scope>
    <source>
        <strain evidence="1">CHK152-2994</strain>
    </source>
</reference>
<dbReference type="Proteomes" id="UP000824139">
    <property type="component" value="Unassembled WGS sequence"/>
</dbReference>
<gene>
    <name evidence="1" type="ORF">IAD41_07810</name>
</gene>
<organism evidence="1 2">
    <name type="scientific">Candidatus Scatenecus faecavium</name>
    <dbReference type="NCBI Taxonomy" id="2840915"/>
    <lineage>
        <taxon>Bacteria</taxon>
        <taxon>Candidatus Scatenecus</taxon>
    </lineage>
</organism>
<accession>A0A9D1FWL8</accession>
<protein>
    <submittedName>
        <fullName evidence="1">Uncharacterized protein</fullName>
    </submittedName>
</protein>
<dbReference type="AlphaFoldDB" id="A0A9D1FWL8"/>
<sequence length="426" mass="48426">MGLSDRLKKFDNVNEYEPASDRIETFEEDSDFDFGDFIMESLSKKAASVPVWFEYDYDKKLELVMSFLDNKLTSEFEGLVLSDEDKKTIAKEFLKTNYGFGILDRVLAKENVSAVSVNSSGVVYAKSHDGFKKTSYTITKEQLEALIKTFNAETPVAKSKRNDFRVTILRPPVCLDTLIIRKIKNISDNLDILTQKSIINPELEYFLKTVLSERKNLLISSVNDEDLCWFIQVLLNSVSDDARCAMLEDNGLFPDTNENVALFSAQQIENFDYEYVISTVEDLDFDFSASQINDLKKFSSYYLKQENSKSGLLTGMRAQTPADAASKITTLTTASLKCTEKQAKTKLSSIYDFAIHIEKFKDTYRIASIMEITSTKSSSLVMNELVRFVDGEYFLDLPEAYQQASQISEMEEAPLSDSFHARLKEL</sequence>